<dbReference type="RefSeq" id="WP_379032906.1">
    <property type="nucleotide sequence ID" value="NZ_JBHTLN010000001.1"/>
</dbReference>
<proteinExistence type="predicted"/>
<comment type="caution">
    <text evidence="1">The sequence shown here is derived from an EMBL/GenBank/DDBJ whole genome shotgun (WGS) entry which is preliminary data.</text>
</comment>
<reference evidence="2" key="1">
    <citation type="journal article" date="2019" name="Int. J. Syst. Evol. Microbiol.">
        <title>The Global Catalogue of Microorganisms (GCM) 10K type strain sequencing project: providing services to taxonomists for standard genome sequencing and annotation.</title>
        <authorList>
            <consortium name="The Broad Institute Genomics Platform"/>
            <consortium name="The Broad Institute Genome Sequencing Center for Infectious Disease"/>
            <person name="Wu L."/>
            <person name="Ma J."/>
        </authorList>
    </citation>
    <scope>NUCLEOTIDE SEQUENCE [LARGE SCALE GENOMIC DNA]</scope>
    <source>
        <strain evidence="2">CCUG 58411</strain>
    </source>
</reference>
<gene>
    <name evidence="1" type="ORF">ACFQ2T_08150</name>
</gene>
<sequence length="56" mass="6076">MANLNRIDEASGYLNVEHTTGDSSAVSAVYSEATTTEIESIQLSAYEQQGRPNLEL</sequence>
<dbReference type="EMBL" id="JBHTLN010000001">
    <property type="protein sequence ID" value="MFD1122469.1"/>
    <property type="molecule type" value="Genomic_DNA"/>
</dbReference>
<accession>A0ABW3P8C0</accession>
<evidence type="ECO:0000313" key="1">
    <source>
        <dbReference type="EMBL" id="MFD1122469.1"/>
    </source>
</evidence>
<keyword evidence="2" id="KW-1185">Reference proteome</keyword>
<name>A0ABW3P8C0_9PROT</name>
<protein>
    <submittedName>
        <fullName evidence="1">Uncharacterized protein</fullName>
    </submittedName>
</protein>
<evidence type="ECO:0000313" key="2">
    <source>
        <dbReference type="Proteomes" id="UP001597206"/>
    </source>
</evidence>
<dbReference type="Proteomes" id="UP001597206">
    <property type="component" value="Unassembled WGS sequence"/>
</dbReference>
<organism evidence="1 2">
    <name type="scientific">Methylophilus flavus</name>
    <dbReference type="NCBI Taxonomy" id="640084"/>
    <lineage>
        <taxon>Bacteria</taxon>
        <taxon>Pseudomonadati</taxon>
        <taxon>Pseudomonadota</taxon>
        <taxon>Betaproteobacteria</taxon>
        <taxon>Nitrosomonadales</taxon>
        <taxon>Methylophilaceae</taxon>
        <taxon>Methylophilus</taxon>
    </lineage>
</organism>